<dbReference type="Proteomes" id="UP001152747">
    <property type="component" value="Unassembled WGS sequence"/>
</dbReference>
<keyword evidence="3" id="KW-1185">Reference proteome</keyword>
<feature type="domain" description="UBL3-like ubiquitin" evidence="1">
    <location>
        <begin position="17"/>
        <end position="122"/>
    </location>
</feature>
<evidence type="ECO:0000313" key="2">
    <source>
        <dbReference type="EMBL" id="CAI5444557.1"/>
    </source>
</evidence>
<evidence type="ECO:0000259" key="1">
    <source>
        <dbReference type="Pfam" id="PF13881"/>
    </source>
</evidence>
<dbReference type="AlphaFoldDB" id="A0A9P1IF52"/>
<dbReference type="EMBL" id="CANHGI010000003">
    <property type="protein sequence ID" value="CAI5444557.1"/>
    <property type="molecule type" value="Genomic_DNA"/>
</dbReference>
<dbReference type="InterPro" id="IPR029071">
    <property type="entry name" value="Ubiquitin-like_domsf"/>
</dbReference>
<dbReference type="Pfam" id="PF13881">
    <property type="entry name" value="Rad60-SLD_2"/>
    <property type="match status" value="1"/>
</dbReference>
<reference evidence="2" key="1">
    <citation type="submission" date="2022-11" db="EMBL/GenBank/DDBJ databases">
        <authorList>
            <person name="Kikuchi T."/>
        </authorList>
    </citation>
    <scope>NUCLEOTIDE SEQUENCE</scope>
    <source>
        <strain evidence="2">PS1010</strain>
    </source>
</reference>
<sequence>MSAKNSIDSTPEENEEPVILKLILVSSKTHEFSFSPMASASDVTQFVFENWPDDWSEDKVESSSMLKLIYHGRFLHGSVTLQALQLIPGKTTVMHLVTRENLPEPNSSETLTKRKSANCCRCVLS</sequence>
<dbReference type="PANTHER" id="PTHR13169">
    <property type="entry name" value="UBIQUITIN-LIKE PROTEIN 3 HCG-1 PROTEIN"/>
    <property type="match status" value="1"/>
</dbReference>
<dbReference type="InterPro" id="IPR040015">
    <property type="entry name" value="UBL3-like"/>
</dbReference>
<dbReference type="Gene3D" id="3.10.20.90">
    <property type="entry name" value="Phosphatidylinositol 3-kinase Catalytic Subunit, Chain A, domain 1"/>
    <property type="match status" value="1"/>
</dbReference>
<organism evidence="2 3">
    <name type="scientific">Caenorhabditis angaria</name>
    <dbReference type="NCBI Taxonomy" id="860376"/>
    <lineage>
        <taxon>Eukaryota</taxon>
        <taxon>Metazoa</taxon>
        <taxon>Ecdysozoa</taxon>
        <taxon>Nematoda</taxon>
        <taxon>Chromadorea</taxon>
        <taxon>Rhabditida</taxon>
        <taxon>Rhabditina</taxon>
        <taxon>Rhabditomorpha</taxon>
        <taxon>Rhabditoidea</taxon>
        <taxon>Rhabditidae</taxon>
        <taxon>Peloderinae</taxon>
        <taxon>Caenorhabditis</taxon>
    </lineage>
</organism>
<name>A0A9P1IF52_9PELO</name>
<comment type="caution">
    <text evidence="2">The sequence shown here is derived from an EMBL/GenBank/DDBJ whole genome shotgun (WGS) entry which is preliminary data.</text>
</comment>
<accession>A0A9P1IF52</accession>
<dbReference type="PANTHER" id="PTHR13169:SF0">
    <property type="entry name" value="UBIQUITIN-LIKE PROTEIN 3"/>
    <property type="match status" value="1"/>
</dbReference>
<evidence type="ECO:0000313" key="3">
    <source>
        <dbReference type="Proteomes" id="UP001152747"/>
    </source>
</evidence>
<proteinExistence type="predicted"/>
<gene>
    <name evidence="2" type="ORF">CAMP_LOCUS7194</name>
</gene>
<dbReference type="SUPFAM" id="SSF54236">
    <property type="entry name" value="Ubiquitin-like"/>
    <property type="match status" value="1"/>
</dbReference>
<dbReference type="OrthoDB" id="1043111at2759"/>
<protein>
    <recommendedName>
        <fullName evidence="1">UBL3-like ubiquitin domain-containing protein</fullName>
    </recommendedName>
</protein>
<dbReference type="InterPro" id="IPR039540">
    <property type="entry name" value="UBL3-like_ubiquitin_dom"/>
</dbReference>